<organism evidence="6 7">
    <name type="scientific">Pseudonocardia alaniniphila</name>
    <dbReference type="NCBI Taxonomy" id="75291"/>
    <lineage>
        <taxon>Bacteria</taxon>
        <taxon>Bacillati</taxon>
        <taxon>Actinomycetota</taxon>
        <taxon>Actinomycetes</taxon>
        <taxon>Pseudonocardiales</taxon>
        <taxon>Pseudonocardiaceae</taxon>
        <taxon>Pseudonocardia</taxon>
    </lineage>
</organism>
<dbReference type="PANTHER" id="PTHR43201:SF5">
    <property type="entry name" value="MEDIUM-CHAIN ACYL-COA LIGASE ACSF2, MITOCHONDRIAL"/>
    <property type="match status" value="1"/>
</dbReference>
<evidence type="ECO:0000259" key="4">
    <source>
        <dbReference type="Pfam" id="PF00501"/>
    </source>
</evidence>
<keyword evidence="2" id="KW-0436">Ligase</keyword>
<dbReference type="Pfam" id="PF13193">
    <property type="entry name" value="AMP-binding_C"/>
    <property type="match status" value="1"/>
</dbReference>
<dbReference type="InterPro" id="IPR042099">
    <property type="entry name" value="ANL_N_sf"/>
</dbReference>
<comment type="caution">
    <text evidence="6">The sequence shown here is derived from an EMBL/GenBank/DDBJ whole genome shotgun (WGS) entry which is preliminary data.</text>
</comment>
<dbReference type="Pfam" id="PF00501">
    <property type="entry name" value="AMP-binding"/>
    <property type="match status" value="1"/>
</dbReference>
<dbReference type="PROSITE" id="PS00455">
    <property type="entry name" value="AMP_BINDING"/>
    <property type="match status" value="1"/>
</dbReference>
<comment type="similarity">
    <text evidence="1">Belongs to the ATP-dependent AMP-binding enzyme family.</text>
</comment>
<feature type="domain" description="AMP-dependent synthetase/ligase" evidence="4">
    <location>
        <begin position="32"/>
        <end position="404"/>
    </location>
</feature>
<keyword evidence="7" id="KW-1185">Reference proteome</keyword>
<dbReference type="InterPro" id="IPR045851">
    <property type="entry name" value="AMP-bd_C_sf"/>
</dbReference>
<name>A0ABS9TCT6_9PSEU</name>
<sequence length="551" mass="58977">MTDPLLLRPSVVLARKYRDLGLWRDESPPADLRRWARETPDAIAITAARGDSGILHVTYAEYAEQVERFTAALRELGVGPGQAVAIQLPNWWQVNALVLGCARLGAAAATIAPSVRPRELQRMLARLGSPVCVTVDRWAGFDHAAAVAEIARQLPQLRHQVVLGEHVGNGQVDLETLLEQCSSAARDGDVDTSAEDPDSVGIVLFTSGTTGKPKGVLLTHNQWYAGLSQTALRDGVTSADVTFTPHVLTHAAGLAYGNLLPLQTGGRAVMTDSWQNESGTSLVEAAGVTYFCGHPNYVSALVSEANKRNTGLPALRVIVAGGGSIPVKLGTDVHDAFGVVMQGGWAMTEVAAAVRTDPKLDPPDWSAHSDGRPSPALEIDLRSAGGEISRERPAELFVRGAGVALATIDRESGDVVVLGEHDEGWYDTGDLVVPDGRGGIRVVGRAVDRIGVGWMIPAADVEDALRGHPDIDDAALVGYGENSDKPCAVVVARGALTIEQVRDYLDAITMTEWYQPTRLERVRALPRTSTGKVQKDLLRRWLRGEADLPQS</sequence>
<dbReference type="PANTHER" id="PTHR43201">
    <property type="entry name" value="ACYL-COA SYNTHETASE"/>
    <property type="match status" value="1"/>
</dbReference>
<feature type="compositionally biased region" description="Basic and acidic residues" evidence="3">
    <location>
        <begin position="358"/>
        <end position="371"/>
    </location>
</feature>
<evidence type="ECO:0000256" key="1">
    <source>
        <dbReference type="ARBA" id="ARBA00006432"/>
    </source>
</evidence>
<gene>
    <name evidence="6" type="ORF">MMF94_11685</name>
</gene>
<dbReference type="InterPro" id="IPR025110">
    <property type="entry name" value="AMP-bd_C"/>
</dbReference>
<evidence type="ECO:0000256" key="3">
    <source>
        <dbReference type="SAM" id="MobiDB-lite"/>
    </source>
</evidence>
<dbReference type="Gene3D" id="3.40.50.12780">
    <property type="entry name" value="N-terminal domain of ligase-like"/>
    <property type="match status" value="1"/>
</dbReference>
<dbReference type="RefSeq" id="WP_241036379.1">
    <property type="nucleotide sequence ID" value="NZ_JAKXMK010000009.1"/>
</dbReference>
<dbReference type="InterPro" id="IPR000873">
    <property type="entry name" value="AMP-dep_synth/lig_dom"/>
</dbReference>
<dbReference type="Gene3D" id="3.30.300.30">
    <property type="match status" value="1"/>
</dbReference>
<evidence type="ECO:0000256" key="2">
    <source>
        <dbReference type="ARBA" id="ARBA00022598"/>
    </source>
</evidence>
<dbReference type="SUPFAM" id="SSF56801">
    <property type="entry name" value="Acetyl-CoA synthetase-like"/>
    <property type="match status" value="1"/>
</dbReference>
<accession>A0ABS9TCT6</accession>
<dbReference type="Proteomes" id="UP001299970">
    <property type="component" value="Unassembled WGS sequence"/>
</dbReference>
<feature type="region of interest" description="Disordered" evidence="3">
    <location>
        <begin position="358"/>
        <end position="377"/>
    </location>
</feature>
<evidence type="ECO:0000259" key="5">
    <source>
        <dbReference type="Pfam" id="PF13193"/>
    </source>
</evidence>
<dbReference type="EMBL" id="JAKXMK010000009">
    <property type="protein sequence ID" value="MCH6166347.1"/>
    <property type="molecule type" value="Genomic_DNA"/>
</dbReference>
<evidence type="ECO:0000313" key="6">
    <source>
        <dbReference type="EMBL" id="MCH6166347.1"/>
    </source>
</evidence>
<reference evidence="6 7" key="1">
    <citation type="submission" date="2022-03" db="EMBL/GenBank/DDBJ databases">
        <title>Pseudonocardia alaer sp. nov., a novel actinomycete isolated from reed forest soil.</title>
        <authorList>
            <person name="Wang L."/>
        </authorList>
    </citation>
    <scope>NUCLEOTIDE SEQUENCE [LARGE SCALE GENOMIC DNA]</scope>
    <source>
        <strain evidence="6 7">Y-16303</strain>
    </source>
</reference>
<dbReference type="InterPro" id="IPR020845">
    <property type="entry name" value="AMP-binding_CS"/>
</dbReference>
<protein>
    <submittedName>
        <fullName evidence="6">AMP-binding protein</fullName>
    </submittedName>
</protein>
<proteinExistence type="inferred from homology"/>
<evidence type="ECO:0000313" key="7">
    <source>
        <dbReference type="Proteomes" id="UP001299970"/>
    </source>
</evidence>
<feature type="domain" description="AMP-binding enzyme C-terminal" evidence="5">
    <location>
        <begin position="461"/>
        <end position="532"/>
    </location>
</feature>